<evidence type="ECO:0000313" key="2">
    <source>
        <dbReference type="EMBL" id="MEJ1155954.1"/>
    </source>
</evidence>
<dbReference type="Gene3D" id="2.40.33.20">
    <property type="entry name" value="PK beta-barrel domain-like"/>
    <property type="match status" value="1"/>
</dbReference>
<protein>
    <submittedName>
        <fullName evidence="2">MOSC domain-containing protein</fullName>
    </submittedName>
</protein>
<dbReference type="InterPro" id="IPR011037">
    <property type="entry name" value="Pyrv_Knase-like_insert_dom_sf"/>
</dbReference>
<feature type="domain" description="MOSC" evidence="1">
    <location>
        <begin position="21"/>
        <end position="171"/>
    </location>
</feature>
<proteinExistence type="predicted"/>
<keyword evidence="3" id="KW-1185">Reference proteome</keyword>
<organism evidence="2 3">
    <name type="scientific">Microbacterium marmarense</name>
    <dbReference type="NCBI Taxonomy" id="3122051"/>
    <lineage>
        <taxon>Bacteria</taxon>
        <taxon>Bacillati</taxon>
        <taxon>Actinomycetota</taxon>
        <taxon>Actinomycetes</taxon>
        <taxon>Micrococcales</taxon>
        <taxon>Microbacteriaceae</taxon>
        <taxon>Microbacterium</taxon>
    </lineage>
</organism>
<comment type="caution">
    <text evidence="2">The sequence shown here is derived from an EMBL/GenBank/DDBJ whole genome shotgun (WGS) entry which is preliminary data.</text>
</comment>
<sequence length="182" mass="19301">MSETSGQVVAVAADDAHRFSKPTRDSVTLVAGLGIAGDAHAGATVQHLAPMARHPERQNVRQVHLIHEELFEHTAARGHSVNPGDLGENITTRGLDLLAMGRGTRLEFGSGAIVELTGLRNPCAQINGFSPGLMKELIYVDERGDTVRLVGVMSVVINGGEVRAGDGIRVIVPDVHEPLLPV</sequence>
<name>A0ABU8LUM0_9MICO</name>
<dbReference type="RefSeq" id="WP_337338356.1">
    <property type="nucleotide sequence ID" value="NZ_JBBDGL010000002.1"/>
</dbReference>
<gene>
    <name evidence="2" type="ORF">WDU96_10150</name>
</gene>
<dbReference type="EMBL" id="JBBDGL010000002">
    <property type="protein sequence ID" value="MEJ1155954.1"/>
    <property type="molecule type" value="Genomic_DNA"/>
</dbReference>
<evidence type="ECO:0000313" key="3">
    <source>
        <dbReference type="Proteomes" id="UP001368654"/>
    </source>
</evidence>
<dbReference type="Pfam" id="PF03473">
    <property type="entry name" value="MOSC"/>
    <property type="match status" value="1"/>
</dbReference>
<dbReference type="PANTHER" id="PTHR36930:SF1">
    <property type="entry name" value="MOSC DOMAIN-CONTAINING PROTEIN"/>
    <property type="match status" value="1"/>
</dbReference>
<reference evidence="2 3" key="1">
    <citation type="submission" date="2024-02" db="EMBL/GenBank/DDBJ databases">
        <authorList>
            <person name="Saticioglu I.B."/>
        </authorList>
    </citation>
    <scope>NUCLEOTIDE SEQUENCE [LARGE SCALE GENOMIC DNA]</scope>
    <source>
        <strain evidence="2 3">Mu-86</strain>
    </source>
</reference>
<dbReference type="InterPro" id="IPR005302">
    <property type="entry name" value="MoCF_Sase_C"/>
</dbReference>
<dbReference type="SUPFAM" id="SSF50800">
    <property type="entry name" value="PK beta-barrel domain-like"/>
    <property type="match status" value="1"/>
</dbReference>
<dbReference type="Proteomes" id="UP001368654">
    <property type="component" value="Unassembled WGS sequence"/>
</dbReference>
<dbReference type="PANTHER" id="PTHR36930">
    <property type="entry name" value="METAL-SULFUR CLUSTER BIOSYNTHESIS PROTEINS YUAD-RELATED"/>
    <property type="match status" value="1"/>
</dbReference>
<dbReference type="InterPro" id="IPR052716">
    <property type="entry name" value="MOSC_domain"/>
</dbReference>
<evidence type="ECO:0000259" key="1">
    <source>
        <dbReference type="PROSITE" id="PS51340"/>
    </source>
</evidence>
<accession>A0ABU8LUM0</accession>
<dbReference type="PROSITE" id="PS51340">
    <property type="entry name" value="MOSC"/>
    <property type="match status" value="1"/>
</dbReference>